<dbReference type="Proteomes" id="UP001296706">
    <property type="component" value="Unassembled WGS sequence"/>
</dbReference>
<gene>
    <name evidence="4" type="ORF">HF577_30465</name>
</gene>
<accession>A0ABX1RLY6</accession>
<evidence type="ECO:0000313" key="5">
    <source>
        <dbReference type="Proteomes" id="UP001296706"/>
    </source>
</evidence>
<dbReference type="Gene3D" id="1.10.10.10">
    <property type="entry name" value="Winged helix-like DNA-binding domain superfamily/Winged helix DNA-binding domain"/>
    <property type="match status" value="1"/>
</dbReference>
<feature type="domain" description="HTH luxR-type" evidence="3">
    <location>
        <begin position="852"/>
        <end position="915"/>
    </location>
</feature>
<evidence type="ECO:0000313" key="4">
    <source>
        <dbReference type="EMBL" id="NMH81402.1"/>
    </source>
</evidence>
<dbReference type="SUPFAM" id="SSF52540">
    <property type="entry name" value="P-loop containing nucleoside triphosphate hydrolases"/>
    <property type="match status" value="1"/>
</dbReference>
<sequence>MPAGGELLGRTLEITALHDLVDGAPQRGGALVVIGEPGVGKSALLTAAQGRATERGIRVLRTAGVQSEATVPFAALHQLLRPILPATHGLPEAHREALRVAFGLSDAAPPQLFRIALAVLDLLAESAARAPLVLIVEDAHWLDRGTADVLAFVARRLESDPVILLAAGREGSEHPLADPSLPQLRLAALDDAAAARLLDAHAPGLAPARRERLLEEAAGNPLALVELPRALEDLGDAPALPPWLPLTTRLERAFAARESELPTRTRALLLVAALNDGDSLAEVVRAAGVLVGAELSVAEIAPAVSAALVTVDETAPDETVLRFRHPLVRSAIRQTAGLARRQAAHAALASVLTDQPDRRVWHRVACRLGPDDEAADELEAAATRAARRGAIAGAVSALERAAQLTEDPARRGGRLLRAAELAFEIGRRDLVLSLLHEAEPLELGPLERPRLSWLREMFEAGQWSGSAKVAAIVEIADRLRLGGDAYRALNALLLVALRCWWANPDGHTRELVVAAAERIPVPEDTPELLATLAFAAPRERGAVVLDRVARLDADAARDPETLRLLGSAATGIGAFPEAPRFLEAAVAGLRAQGRLGLLAYALVSQAWTGIFLGGWRVAISAAEEGARLAVETGQPTWATAAKAAEATVVGLQGDQSAAEALATCAEGLSLSMGATPMLSLVQLARGSTALAAGRHADAYEDLRRIFDPGDIAHHGYVRDWVLVDLVEAAVHSGHTDEARVIVHEFEPIVAETRSPLLRVNLCSVRPLLASDEHAEALFRDALGADLSAWPFLRARVAFAYGTWLRRHRRAVESRPLLRAAREAFDALGARTWGERARQELRASGETSRVDVPEGRDDLLTPQELQIARMAAQGLSNREIGQRLFLSHRTVGTHLYRTFPKLGITSRSELHGALSGPRVVAV</sequence>
<dbReference type="CDD" id="cd06170">
    <property type="entry name" value="LuxR_C_like"/>
    <property type="match status" value="1"/>
</dbReference>
<keyword evidence="1" id="KW-0547">Nucleotide-binding</keyword>
<dbReference type="PRINTS" id="PR00038">
    <property type="entry name" value="HTHLUXR"/>
</dbReference>
<dbReference type="InterPro" id="IPR027417">
    <property type="entry name" value="P-loop_NTPase"/>
</dbReference>
<dbReference type="InterPro" id="IPR016032">
    <property type="entry name" value="Sig_transdc_resp-reg_C-effctor"/>
</dbReference>
<evidence type="ECO:0000256" key="2">
    <source>
        <dbReference type="ARBA" id="ARBA00022840"/>
    </source>
</evidence>
<dbReference type="SMART" id="SM00421">
    <property type="entry name" value="HTH_LUXR"/>
    <property type="match status" value="1"/>
</dbReference>
<protein>
    <submittedName>
        <fullName evidence="4">AAA family ATPase</fullName>
    </submittedName>
</protein>
<proteinExistence type="predicted"/>
<dbReference type="PANTHER" id="PTHR16305">
    <property type="entry name" value="TESTICULAR SOLUBLE ADENYLYL CYCLASE"/>
    <property type="match status" value="1"/>
</dbReference>
<reference evidence="4 5" key="1">
    <citation type="submission" date="2020-04" db="EMBL/GenBank/DDBJ databases">
        <authorList>
            <person name="Klaysubun C."/>
            <person name="Duangmal K."/>
            <person name="Lipun K."/>
        </authorList>
    </citation>
    <scope>NUCLEOTIDE SEQUENCE [LARGE SCALE GENOMIC DNA]</scope>
    <source>
        <strain evidence="4 5">JCM 11839</strain>
    </source>
</reference>
<dbReference type="PROSITE" id="PS00622">
    <property type="entry name" value="HTH_LUXR_1"/>
    <property type="match status" value="1"/>
</dbReference>
<dbReference type="InterPro" id="IPR000792">
    <property type="entry name" value="Tscrpt_reg_LuxR_C"/>
</dbReference>
<organism evidence="4 5">
    <name type="scientific">Pseudonocardia xinjiangensis</name>
    <dbReference type="NCBI Taxonomy" id="75289"/>
    <lineage>
        <taxon>Bacteria</taxon>
        <taxon>Bacillati</taxon>
        <taxon>Actinomycetota</taxon>
        <taxon>Actinomycetes</taxon>
        <taxon>Pseudonocardiales</taxon>
        <taxon>Pseudonocardiaceae</taxon>
        <taxon>Pseudonocardia</taxon>
    </lineage>
</organism>
<evidence type="ECO:0000259" key="3">
    <source>
        <dbReference type="PROSITE" id="PS50043"/>
    </source>
</evidence>
<dbReference type="PROSITE" id="PS50043">
    <property type="entry name" value="HTH_LUXR_2"/>
    <property type="match status" value="1"/>
</dbReference>
<keyword evidence="5" id="KW-1185">Reference proteome</keyword>
<dbReference type="InterPro" id="IPR041664">
    <property type="entry name" value="AAA_16"/>
</dbReference>
<dbReference type="SUPFAM" id="SSF46894">
    <property type="entry name" value="C-terminal effector domain of the bipartite response regulators"/>
    <property type="match status" value="1"/>
</dbReference>
<dbReference type="EMBL" id="JAAXKY010000146">
    <property type="protein sequence ID" value="NMH81402.1"/>
    <property type="molecule type" value="Genomic_DNA"/>
</dbReference>
<dbReference type="InterPro" id="IPR036388">
    <property type="entry name" value="WH-like_DNA-bd_sf"/>
</dbReference>
<comment type="caution">
    <text evidence="4">The sequence shown here is derived from an EMBL/GenBank/DDBJ whole genome shotgun (WGS) entry which is preliminary data.</text>
</comment>
<dbReference type="Pfam" id="PF13191">
    <property type="entry name" value="AAA_16"/>
    <property type="match status" value="1"/>
</dbReference>
<keyword evidence="2" id="KW-0067">ATP-binding</keyword>
<dbReference type="RefSeq" id="WP_169399440.1">
    <property type="nucleotide sequence ID" value="NZ_BAAAJH010000030.1"/>
</dbReference>
<evidence type="ECO:0000256" key="1">
    <source>
        <dbReference type="ARBA" id="ARBA00022741"/>
    </source>
</evidence>
<dbReference type="Pfam" id="PF00196">
    <property type="entry name" value="GerE"/>
    <property type="match status" value="1"/>
</dbReference>
<name>A0ABX1RLY6_9PSEU</name>
<dbReference type="PANTHER" id="PTHR16305:SF35">
    <property type="entry name" value="TRANSCRIPTIONAL ACTIVATOR DOMAIN"/>
    <property type="match status" value="1"/>
</dbReference>